<reference evidence="4" key="1">
    <citation type="submission" date="2012-02" db="EMBL/GenBank/DDBJ databases">
        <title>Complete sequence of chromosome of Methanomethylovorans hollandica DSM 15978.</title>
        <authorList>
            <person name="Lucas S."/>
            <person name="Copeland A."/>
            <person name="Lapidus A."/>
            <person name="Glavina del Rio T."/>
            <person name="Dalin E."/>
            <person name="Tice H."/>
            <person name="Bruce D."/>
            <person name="Goodwin L."/>
            <person name="Pitluck S."/>
            <person name="Peters L."/>
            <person name="Mikhailova N."/>
            <person name="Held B."/>
            <person name="Kyrpides N."/>
            <person name="Mavromatis K."/>
            <person name="Ivanova N."/>
            <person name="Brettin T."/>
            <person name="Detter J.C."/>
            <person name="Han C."/>
            <person name="Larimer F."/>
            <person name="Land M."/>
            <person name="Hauser L."/>
            <person name="Markowitz V."/>
            <person name="Cheng J.-F."/>
            <person name="Hugenholtz P."/>
            <person name="Woyke T."/>
            <person name="Wu D."/>
            <person name="Spring S."/>
            <person name="Schroeder M."/>
            <person name="Brambilla E."/>
            <person name="Klenk H.-P."/>
            <person name="Eisen J.A."/>
        </authorList>
    </citation>
    <scope>NUCLEOTIDE SEQUENCE [LARGE SCALE GENOMIC DNA]</scope>
    <source>
        <strain evidence="4">DSM 15978 / NBRC 107637 / DMS1</strain>
    </source>
</reference>
<evidence type="ECO:0000256" key="1">
    <source>
        <dbReference type="SAM" id="Phobius"/>
    </source>
</evidence>
<sequence length="279" mass="30779">MNPDEGTVEDPNVPAATGVSVFGRPVKDWQLVAIPIVAIVLAETLLYMGKLQAGIFLHVMIPLCLAVASMWIHRPNVSLIMEVLIMLPILRLVNISMPVFFGTTLYLYFFIYAPLAIPLYILIRHQRFTRKELGLTLKNLHIYLPLSLLVGLLIAMGEYNTIQVGSLIPDASIGSLLKISVVMFLFVGLMEELIFRSLLQTRLQESFGMTKGLLVAGLLFGMMHSGYGNSFELVVTGSAGILFGYMFQKTGSLPFITIAHGFVNVFLFGLIPLLSRVTG</sequence>
<dbReference type="AlphaFoldDB" id="L0KYQ0"/>
<accession>L0KYQ0</accession>
<dbReference type="InterPro" id="IPR003675">
    <property type="entry name" value="Rce1/LyrA-like_dom"/>
</dbReference>
<dbReference type="OrthoDB" id="275779at2157"/>
<organism evidence="3 4">
    <name type="scientific">Methanomethylovorans hollandica (strain DSM 15978 / NBRC 107637 / DMS1)</name>
    <dbReference type="NCBI Taxonomy" id="867904"/>
    <lineage>
        <taxon>Archaea</taxon>
        <taxon>Methanobacteriati</taxon>
        <taxon>Methanobacteriota</taxon>
        <taxon>Stenosarchaea group</taxon>
        <taxon>Methanomicrobia</taxon>
        <taxon>Methanosarcinales</taxon>
        <taxon>Methanosarcinaceae</taxon>
        <taxon>Methanomethylovorans</taxon>
    </lineage>
</organism>
<keyword evidence="4" id="KW-1185">Reference proteome</keyword>
<name>L0KYQ0_METHD</name>
<dbReference type="GO" id="GO:0080120">
    <property type="term" value="P:CAAX-box protein maturation"/>
    <property type="evidence" value="ECO:0007669"/>
    <property type="project" value="UniProtKB-ARBA"/>
</dbReference>
<dbReference type="GeneID" id="14406107"/>
<dbReference type="EMBL" id="CP003362">
    <property type="protein sequence ID" value="AGB49790.1"/>
    <property type="molecule type" value="Genomic_DNA"/>
</dbReference>
<dbReference type="HOGENOM" id="CLU_071482_0_0_2"/>
<keyword evidence="3" id="KW-0378">Hydrolase</keyword>
<evidence type="ECO:0000313" key="4">
    <source>
        <dbReference type="Proteomes" id="UP000010866"/>
    </source>
</evidence>
<evidence type="ECO:0000259" key="2">
    <source>
        <dbReference type="Pfam" id="PF02517"/>
    </source>
</evidence>
<keyword evidence="3" id="KW-0645">Protease</keyword>
<feature type="transmembrane region" description="Helical" evidence="1">
    <location>
        <begin position="176"/>
        <end position="195"/>
    </location>
</feature>
<dbReference type="GO" id="GO:0006508">
    <property type="term" value="P:proteolysis"/>
    <property type="evidence" value="ECO:0007669"/>
    <property type="project" value="UniProtKB-KW"/>
</dbReference>
<keyword evidence="1" id="KW-1133">Transmembrane helix</keyword>
<feature type="transmembrane region" description="Helical" evidence="1">
    <location>
        <begin position="105"/>
        <end position="123"/>
    </location>
</feature>
<dbReference type="STRING" id="867904.Metho_1594"/>
<dbReference type="GO" id="GO:0004175">
    <property type="term" value="F:endopeptidase activity"/>
    <property type="evidence" value="ECO:0007669"/>
    <property type="project" value="UniProtKB-ARBA"/>
</dbReference>
<keyword evidence="1" id="KW-0812">Transmembrane</keyword>
<feature type="transmembrane region" description="Helical" evidence="1">
    <location>
        <begin position="254"/>
        <end position="274"/>
    </location>
</feature>
<dbReference type="KEGG" id="mhz:Metho_1594"/>
<dbReference type="Proteomes" id="UP000010866">
    <property type="component" value="Chromosome"/>
</dbReference>
<keyword evidence="1" id="KW-0472">Membrane</keyword>
<feature type="transmembrane region" description="Helical" evidence="1">
    <location>
        <begin position="207"/>
        <end position="224"/>
    </location>
</feature>
<feature type="transmembrane region" description="Helical" evidence="1">
    <location>
        <begin position="55"/>
        <end position="72"/>
    </location>
</feature>
<proteinExistence type="predicted"/>
<feature type="transmembrane region" description="Helical" evidence="1">
    <location>
        <begin position="31"/>
        <end position="49"/>
    </location>
</feature>
<dbReference type="Pfam" id="PF02517">
    <property type="entry name" value="Rce1-like"/>
    <property type="match status" value="1"/>
</dbReference>
<evidence type="ECO:0000313" key="3">
    <source>
        <dbReference type="EMBL" id="AGB49790.1"/>
    </source>
</evidence>
<feature type="transmembrane region" description="Helical" evidence="1">
    <location>
        <begin position="135"/>
        <end position="156"/>
    </location>
</feature>
<gene>
    <name evidence="3" type="ordered locus">Metho_1594</name>
</gene>
<dbReference type="RefSeq" id="WP_015324955.1">
    <property type="nucleotide sequence ID" value="NC_019977.1"/>
</dbReference>
<protein>
    <submittedName>
        <fullName evidence="3">CAAX amino terminal protease family</fullName>
    </submittedName>
</protein>
<feature type="domain" description="CAAX prenyl protease 2/Lysostaphin resistance protein A-like" evidence="2">
    <location>
        <begin position="177"/>
        <end position="266"/>
    </location>
</feature>